<protein>
    <submittedName>
        <fullName evidence="1">Uncharacterized protein</fullName>
    </submittedName>
</protein>
<reference evidence="1 2" key="1">
    <citation type="submission" date="2015-07" db="EMBL/GenBank/DDBJ databases">
        <title>The genome of Habropoda laboriosa.</title>
        <authorList>
            <person name="Pan H."/>
            <person name="Kapheim K."/>
        </authorList>
    </citation>
    <scope>NUCLEOTIDE SEQUENCE [LARGE SCALE GENOMIC DNA]</scope>
    <source>
        <strain evidence="1">0110345459</strain>
    </source>
</reference>
<keyword evidence="2" id="KW-1185">Reference proteome</keyword>
<organism evidence="1 2">
    <name type="scientific">Habropoda laboriosa</name>
    <dbReference type="NCBI Taxonomy" id="597456"/>
    <lineage>
        <taxon>Eukaryota</taxon>
        <taxon>Metazoa</taxon>
        <taxon>Ecdysozoa</taxon>
        <taxon>Arthropoda</taxon>
        <taxon>Hexapoda</taxon>
        <taxon>Insecta</taxon>
        <taxon>Pterygota</taxon>
        <taxon>Neoptera</taxon>
        <taxon>Endopterygota</taxon>
        <taxon>Hymenoptera</taxon>
        <taxon>Apocrita</taxon>
        <taxon>Aculeata</taxon>
        <taxon>Apoidea</taxon>
        <taxon>Anthophila</taxon>
        <taxon>Apidae</taxon>
        <taxon>Habropoda</taxon>
    </lineage>
</organism>
<evidence type="ECO:0000313" key="2">
    <source>
        <dbReference type="Proteomes" id="UP000053825"/>
    </source>
</evidence>
<proteinExistence type="predicted"/>
<gene>
    <name evidence="1" type="ORF">WH47_00074</name>
</gene>
<dbReference type="EMBL" id="KQ414572">
    <property type="protein sequence ID" value="KOC71317.1"/>
    <property type="molecule type" value="Genomic_DNA"/>
</dbReference>
<name>A0A0L7RK42_9HYME</name>
<evidence type="ECO:0000313" key="1">
    <source>
        <dbReference type="EMBL" id="KOC71317.1"/>
    </source>
</evidence>
<accession>A0A0L7RK42</accession>
<dbReference type="Proteomes" id="UP000053825">
    <property type="component" value="Unassembled WGS sequence"/>
</dbReference>
<dbReference type="AlphaFoldDB" id="A0A0L7RK42"/>
<sequence>MLSRWHFIFSIDYCGLDRTCGSTTSNIADEAALKVVSSVLLRILESLVNLLVMCLTNRGLWHGFQATLLLRSFFYKFFDNNSLFKAAEILHFCGPHGGANTSVWDRLSLSATALLCGPRGSARGPRRAALWGERPMIGQLEDVKSEISLWVSSDPGKSDKIRSRKLDMRKSPDPGKSDRIQSRIFDMRKSLWVSLDPGKSDRIQSRIFDMRKSLWLSLDPGKSDRKRSRKFGMGKSQ</sequence>